<reference evidence="1 2" key="1">
    <citation type="journal article" date="2000" name="Virology">
        <title>Complete genomic sequence of the Amsacta moorei entomopoxvirus: analysis and comparison with other poxviruses.</title>
        <authorList>
            <person name="Bawden A.L."/>
            <person name="Glassberg K.J."/>
            <person name="Diggans J."/>
            <person name="Shaw R."/>
            <person name="Farmerie W."/>
            <person name="Moyer R.W."/>
        </authorList>
    </citation>
    <scope>NUCLEOTIDE SEQUENCE [LARGE SCALE GENOMIC DNA]</scope>
</reference>
<keyword evidence="2" id="KW-1185">Reference proteome</keyword>
<organismHost>
    <name type="scientific">Amsacta</name>
    <dbReference type="NCBI Taxonomy" id="340055"/>
</organismHost>
<organism evidence="1 2">
    <name type="scientific">Amsacta moorei entomopoxvirus</name>
    <name type="common">AmEPV</name>
    <dbReference type="NCBI Taxonomy" id="28321"/>
    <lineage>
        <taxon>Viruses</taxon>
        <taxon>Varidnaviria</taxon>
        <taxon>Bamfordvirae</taxon>
        <taxon>Nucleocytoviricota</taxon>
        <taxon>Pokkesviricetes</taxon>
        <taxon>Chitovirales</taxon>
        <taxon>Poxviridae</taxon>
        <taxon>Entomopoxvirinae</taxon>
        <taxon>Betaentomopoxvirus</taxon>
    </lineage>
</organism>
<sequence>MDVNISEYVDMSGYKKIITHNNEFKLRKYSSSDDIDKALILNNLIKSLSSHTYISIIDINEQKSQDNNSNICKNKCNICCKKNNIKKNQNIIKRFLNIILKH</sequence>
<dbReference type="EMBL" id="AF250284">
    <property type="protein sequence ID" value="AAG02956.1"/>
    <property type="molecule type" value="Genomic_DNA"/>
</dbReference>
<protein>
    <submittedName>
        <fullName evidence="1">AMV250</fullName>
    </submittedName>
</protein>
<name>Q9EMF6_AMEPV</name>
<evidence type="ECO:0000313" key="2">
    <source>
        <dbReference type="Proteomes" id="UP000000872"/>
    </source>
</evidence>
<dbReference type="KEGG" id="vg:1494840"/>
<dbReference type="Proteomes" id="UP000000872">
    <property type="component" value="Segment"/>
</dbReference>
<accession>Q9EMF6</accession>
<dbReference type="RefSeq" id="NP_065032.1">
    <property type="nucleotide sequence ID" value="NC_002520.1"/>
</dbReference>
<gene>
    <name evidence="1" type="primary">AMV250</name>
</gene>
<evidence type="ECO:0000313" key="1">
    <source>
        <dbReference type="EMBL" id="AAG02956.1"/>
    </source>
</evidence>
<proteinExistence type="predicted"/>
<dbReference type="GeneID" id="1494840"/>